<feature type="transmembrane region" description="Helical" evidence="1">
    <location>
        <begin position="74"/>
        <end position="97"/>
    </location>
</feature>
<keyword evidence="1" id="KW-0472">Membrane</keyword>
<feature type="transmembrane region" description="Helical" evidence="1">
    <location>
        <begin position="104"/>
        <end position="124"/>
    </location>
</feature>
<dbReference type="InterPro" id="IPR046161">
    <property type="entry name" value="DUF6163"/>
</dbReference>
<dbReference type="Proteomes" id="UP000290759">
    <property type="component" value="Unassembled WGS sequence"/>
</dbReference>
<comment type="caution">
    <text evidence="2">The sequence shown here is derived from an EMBL/GenBank/DDBJ whole genome shotgun (WGS) entry which is preliminary data.</text>
</comment>
<sequence>MHRSTAKRRVATAAPQAAIVLKAPGGRDEGTRFSFALVAFMRVTAAVWIVQGLLQWTAVLGTGAGGLSPFSALAPPAMVAAVFFAVVDFVAAIGLWLAAPWGGVMWLVAVGAQLLVLVVMPGFFDHPLVTGLVDVALMAGYLALVWFAAQATDAAG</sequence>
<gene>
    <name evidence="2" type="ORF">D3273_04325</name>
</gene>
<reference evidence="2 3" key="1">
    <citation type="submission" date="2018-12" db="EMBL/GenBank/DDBJ databases">
        <authorList>
            <person name="Grouzdev D.S."/>
            <person name="Krutkina M.S."/>
        </authorList>
    </citation>
    <scope>NUCLEOTIDE SEQUENCE [LARGE SCALE GENOMIC DNA]</scope>
    <source>
        <strain evidence="2 3">RmlP026</strain>
    </source>
</reference>
<dbReference type="Pfam" id="PF19660">
    <property type="entry name" value="DUF6163"/>
    <property type="match status" value="1"/>
</dbReference>
<proteinExistence type="predicted"/>
<evidence type="ECO:0000313" key="2">
    <source>
        <dbReference type="EMBL" id="RYC33109.1"/>
    </source>
</evidence>
<keyword evidence="1" id="KW-0812">Transmembrane</keyword>
<dbReference type="RefSeq" id="WP_129223878.1">
    <property type="nucleotide sequence ID" value="NZ_QYBB01000003.1"/>
</dbReference>
<organism evidence="2 3">
    <name type="scientific">Lichenibacterium minor</name>
    <dbReference type="NCBI Taxonomy" id="2316528"/>
    <lineage>
        <taxon>Bacteria</taxon>
        <taxon>Pseudomonadati</taxon>
        <taxon>Pseudomonadota</taxon>
        <taxon>Alphaproteobacteria</taxon>
        <taxon>Hyphomicrobiales</taxon>
        <taxon>Lichenihabitantaceae</taxon>
        <taxon>Lichenibacterium</taxon>
    </lineage>
</organism>
<dbReference type="AlphaFoldDB" id="A0A4Q2U8N1"/>
<keyword evidence="3" id="KW-1185">Reference proteome</keyword>
<accession>A0A4Q2U8N1</accession>
<dbReference type="OrthoDB" id="7843623at2"/>
<evidence type="ECO:0000313" key="3">
    <source>
        <dbReference type="Proteomes" id="UP000290759"/>
    </source>
</evidence>
<dbReference type="EMBL" id="QYBB01000003">
    <property type="protein sequence ID" value="RYC33109.1"/>
    <property type="molecule type" value="Genomic_DNA"/>
</dbReference>
<keyword evidence="1" id="KW-1133">Transmembrane helix</keyword>
<protein>
    <recommendedName>
        <fullName evidence="4">DoxX family protein</fullName>
    </recommendedName>
</protein>
<evidence type="ECO:0000256" key="1">
    <source>
        <dbReference type="SAM" id="Phobius"/>
    </source>
</evidence>
<evidence type="ECO:0008006" key="4">
    <source>
        <dbReference type="Google" id="ProtNLM"/>
    </source>
</evidence>
<reference evidence="2 3" key="2">
    <citation type="submission" date="2019-02" db="EMBL/GenBank/DDBJ databases">
        <title>'Lichenibacterium ramalinii' gen. nov. sp. nov., 'Lichenibacterium minor' gen. nov. sp. nov.</title>
        <authorList>
            <person name="Pankratov T."/>
        </authorList>
    </citation>
    <scope>NUCLEOTIDE SEQUENCE [LARGE SCALE GENOMIC DNA]</scope>
    <source>
        <strain evidence="2 3">RmlP026</strain>
    </source>
</reference>
<name>A0A4Q2U8N1_9HYPH</name>
<feature type="transmembrane region" description="Helical" evidence="1">
    <location>
        <begin position="130"/>
        <end position="149"/>
    </location>
</feature>